<dbReference type="Proteomes" id="UP000199321">
    <property type="component" value="Unassembled WGS sequence"/>
</dbReference>
<evidence type="ECO:0000313" key="3">
    <source>
        <dbReference type="Proteomes" id="UP000199321"/>
    </source>
</evidence>
<proteinExistence type="predicted"/>
<keyword evidence="3" id="KW-1185">Reference proteome</keyword>
<dbReference type="STRING" id="227084.SAMN05421855_102452"/>
<organism evidence="2 3">
    <name type="scientific">Ulvibacter litoralis</name>
    <dbReference type="NCBI Taxonomy" id="227084"/>
    <lineage>
        <taxon>Bacteria</taxon>
        <taxon>Pseudomonadati</taxon>
        <taxon>Bacteroidota</taxon>
        <taxon>Flavobacteriia</taxon>
        <taxon>Flavobacteriales</taxon>
        <taxon>Flavobacteriaceae</taxon>
        <taxon>Ulvibacter</taxon>
    </lineage>
</organism>
<accession>A0A1G7FCF0</accession>
<protein>
    <submittedName>
        <fullName evidence="2">DinB superfamily protein</fullName>
    </submittedName>
</protein>
<name>A0A1G7FCF0_9FLAO</name>
<dbReference type="Pfam" id="PF12867">
    <property type="entry name" value="DinB_2"/>
    <property type="match status" value="1"/>
</dbReference>
<feature type="domain" description="DinB-like" evidence="1">
    <location>
        <begin position="32"/>
        <end position="166"/>
    </location>
</feature>
<dbReference type="EMBL" id="FNBA01000002">
    <property type="protein sequence ID" value="SDE73175.1"/>
    <property type="molecule type" value="Genomic_DNA"/>
</dbReference>
<evidence type="ECO:0000259" key="1">
    <source>
        <dbReference type="Pfam" id="PF12867"/>
    </source>
</evidence>
<reference evidence="2 3" key="1">
    <citation type="submission" date="2016-10" db="EMBL/GenBank/DDBJ databases">
        <authorList>
            <person name="de Groot N.N."/>
        </authorList>
    </citation>
    <scope>NUCLEOTIDE SEQUENCE [LARGE SCALE GENOMIC DNA]</scope>
    <source>
        <strain evidence="2 3">DSM 16195</strain>
    </source>
</reference>
<dbReference type="OrthoDB" id="9793216at2"/>
<gene>
    <name evidence="2" type="ORF">SAMN05421855_102452</name>
</gene>
<dbReference type="SUPFAM" id="SSF109854">
    <property type="entry name" value="DinB/YfiT-like putative metalloenzymes"/>
    <property type="match status" value="1"/>
</dbReference>
<dbReference type="Gene3D" id="1.20.120.450">
    <property type="entry name" value="dinb family like domain"/>
    <property type="match status" value="1"/>
</dbReference>
<dbReference type="InterPro" id="IPR034660">
    <property type="entry name" value="DinB/YfiT-like"/>
</dbReference>
<dbReference type="RefSeq" id="WP_093142986.1">
    <property type="nucleotide sequence ID" value="NZ_BMWO01000002.1"/>
</dbReference>
<dbReference type="InterPro" id="IPR024775">
    <property type="entry name" value="DinB-like"/>
</dbReference>
<evidence type="ECO:0000313" key="2">
    <source>
        <dbReference type="EMBL" id="SDE73175.1"/>
    </source>
</evidence>
<sequence length="171" mass="19470">MKSPQIPSNEYAPYFKRYIDLVSNVSLVEALRNGEQAIPAFYASIPDSKLHFKYAEGKWTPKEVLLHIIDTERVFCYRALYFARAENASLEGFDENVFGANCKANTRSIDDLIEEYKTVRAATISLFSSFNETTLLKGGKSNSNYSTVRSLGFIVCGHEIHHQNIINERYL</sequence>
<dbReference type="AlphaFoldDB" id="A0A1G7FCF0"/>